<sequence length="386" mass="44728">MNVLIISPWCDDLELELVKGTPENAYLMEGLLNRGHRIYVICQGEYKVKDSKGISVVNVTPYPVFSPTPLNYPLAPFLQSIYGKKLRKILQGVLDVFSPHVILNIGGYGHIEILKISKKERIPYIVKLMGTIEFAKGPGNPIRILQYYREFLCFRHKANFYFLVDDGSLPNKVALYHGVREDKFLLLPNPRPSFELIGHEKDRDIVSVGYFSRFDKLKGTDFFYKIANNILKNNKGVRFIIAGDGPYRNLILRLKEKYPERIKYLGFIPHRELLKYYDEIDIIVSTSRYANATLQVVEGMNFGVPPVVFDVLGTRRLIEDGKTGLLVRPWNVKEFVNKLEEFIENKEKRIELGHKARDFVRKNIPTWEDRVEMEIKKMEELVDARG</sequence>
<dbReference type="GO" id="GO:0016757">
    <property type="term" value="F:glycosyltransferase activity"/>
    <property type="evidence" value="ECO:0007669"/>
    <property type="project" value="InterPro"/>
</dbReference>
<gene>
    <name evidence="2" type="ORF">ENL43_04260</name>
</gene>
<dbReference type="SUPFAM" id="SSF53756">
    <property type="entry name" value="UDP-Glycosyltransferase/glycogen phosphorylase"/>
    <property type="match status" value="1"/>
</dbReference>
<dbReference type="Pfam" id="PF00534">
    <property type="entry name" value="Glycos_transf_1"/>
    <property type="match status" value="1"/>
</dbReference>
<comment type="caution">
    <text evidence="2">The sequence shown here is derived from an EMBL/GenBank/DDBJ whole genome shotgun (WGS) entry which is preliminary data.</text>
</comment>
<feature type="domain" description="Glycosyl transferase family 1" evidence="1">
    <location>
        <begin position="208"/>
        <end position="358"/>
    </location>
</feature>
<accession>A0A7V5HNW1</accession>
<dbReference type="Proteomes" id="UP000886050">
    <property type="component" value="Unassembled WGS sequence"/>
</dbReference>
<dbReference type="InterPro" id="IPR001296">
    <property type="entry name" value="Glyco_trans_1"/>
</dbReference>
<dbReference type="AlphaFoldDB" id="A0A7V5HNW1"/>
<dbReference type="CDD" id="cd03801">
    <property type="entry name" value="GT4_PimA-like"/>
    <property type="match status" value="1"/>
</dbReference>
<organism evidence="2">
    <name type="scientific">candidate division WOR-3 bacterium</name>
    <dbReference type="NCBI Taxonomy" id="2052148"/>
    <lineage>
        <taxon>Bacteria</taxon>
        <taxon>Bacteria division WOR-3</taxon>
    </lineage>
</organism>
<protein>
    <submittedName>
        <fullName evidence="2">Glycosyltransferase</fullName>
    </submittedName>
</protein>
<evidence type="ECO:0000259" key="1">
    <source>
        <dbReference type="Pfam" id="PF00534"/>
    </source>
</evidence>
<dbReference type="InterPro" id="IPR050194">
    <property type="entry name" value="Glycosyltransferase_grp1"/>
</dbReference>
<name>A0A7V5HNW1_UNCW3</name>
<reference evidence="2" key="1">
    <citation type="journal article" date="2020" name="mSystems">
        <title>Genome- and Community-Level Interaction Insights into Carbon Utilization and Element Cycling Functions of Hydrothermarchaeota in Hydrothermal Sediment.</title>
        <authorList>
            <person name="Zhou Z."/>
            <person name="Liu Y."/>
            <person name="Xu W."/>
            <person name="Pan J."/>
            <person name="Luo Z.H."/>
            <person name="Li M."/>
        </authorList>
    </citation>
    <scope>NUCLEOTIDE SEQUENCE [LARGE SCALE GENOMIC DNA]</scope>
    <source>
        <strain evidence="2">HyVt-96</strain>
    </source>
</reference>
<dbReference type="PANTHER" id="PTHR45947:SF3">
    <property type="entry name" value="SULFOQUINOVOSYL TRANSFERASE SQD2"/>
    <property type="match status" value="1"/>
</dbReference>
<proteinExistence type="predicted"/>
<dbReference type="Gene3D" id="3.40.50.2000">
    <property type="entry name" value="Glycogen Phosphorylase B"/>
    <property type="match status" value="2"/>
</dbReference>
<dbReference type="PANTHER" id="PTHR45947">
    <property type="entry name" value="SULFOQUINOVOSYL TRANSFERASE SQD2"/>
    <property type="match status" value="1"/>
</dbReference>
<dbReference type="EMBL" id="DRTX01000221">
    <property type="protein sequence ID" value="HHF53558.1"/>
    <property type="molecule type" value="Genomic_DNA"/>
</dbReference>
<evidence type="ECO:0000313" key="2">
    <source>
        <dbReference type="EMBL" id="HHF53558.1"/>
    </source>
</evidence>